<keyword evidence="4" id="KW-1185">Reference proteome</keyword>
<evidence type="ECO:0008006" key="5">
    <source>
        <dbReference type="Google" id="ProtNLM"/>
    </source>
</evidence>
<feature type="compositionally biased region" description="Low complexity" evidence="2">
    <location>
        <begin position="37"/>
        <end position="52"/>
    </location>
</feature>
<feature type="compositionally biased region" description="Low complexity" evidence="2">
    <location>
        <begin position="913"/>
        <end position="933"/>
    </location>
</feature>
<feature type="compositionally biased region" description="Basic and acidic residues" evidence="2">
    <location>
        <begin position="934"/>
        <end position="943"/>
    </location>
</feature>
<protein>
    <recommendedName>
        <fullName evidence="5">Polyamine-modulated factor 1-binding protein 1</fullName>
    </recommendedName>
</protein>
<feature type="coiled-coil region" evidence="1">
    <location>
        <begin position="1194"/>
        <end position="1263"/>
    </location>
</feature>
<gene>
    <name evidence="3" type="primary">pmfbp1</name>
</gene>
<feature type="coiled-coil region" evidence="1">
    <location>
        <begin position="645"/>
        <end position="756"/>
    </location>
</feature>
<organism evidence="3 4">
    <name type="scientific">Anolis carolinensis</name>
    <name type="common">Green anole</name>
    <name type="synonym">American chameleon</name>
    <dbReference type="NCBI Taxonomy" id="28377"/>
    <lineage>
        <taxon>Eukaryota</taxon>
        <taxon>Metazoa</taxon>
        <taxon>Chordata</taxon>
        <taxon>Craniata</taxon>
        <taxon>Vertebrata</taxon>
        <taxon>Euteleostomi</taxon>
        <taxon>Lepidosauria</taxon>
        <taxon>Squamata</taxon>
        <taxon>Bifurcata</taxon>
        <taxon>Unidentata</taxon>
        <taxon>Episquamata</taxon>
        <taxon>Toxicofera</taxon>
        <taxon>Iguania</taxon>
        <taxon>Dactyloidae</taxon>
        <taxon>Anolis</taxon>
    </lineage>
</organism>
<evidence type="ECO:0000256" key="1">
    <source>
        <dbReference type="SAM" id="Coils"/>
    </source>
</evidence>
<dbReference type="PANTHER" id="PTHR18881">
    <property type="entry name" value="POLYAMINE-MODULATED FACTOR 1-BINDING PROTEIN 1-RELATED"/>
    <property type="match status" value="1"/>
</dbReference>
<dbReference type="PANTHER" id="PTHR18881:SF2">
    <property type="entry name" value="POLYAMINE-MODULATED FACTOR 1-BINDING PROTEIN 1"/>
    <property type="match status" value="1"/>
</dbReference>
<feature type="region of interest" description="Disordered" evidence="2">
    <location>
        <begin position="312"/>
        <end position="331"/>
    </location>
</feature>
<accession>A0A803TZV2</accession>
<feature type="coiled-coil region" evidence="1">
    <location>
        <begin position="525"/>
        <end position="605"/>
    </location>
</feature>
<dbReference type="InterPro" id="IPR037391">
    <property type="entry name" value="PMF1-bd"/>
</dbReference>
<evidence type="ECO:0000313" key="4">
    <source>
        <dbReference type="Proteomes" id="UP000001646"/>
    </source>
</evidence>
<evidence type="ECO:0000313" key="3">
    <source>
        <dbReference type="Ensembl" id="ENSACAP00000040742.1"/>
    </source>
</evidence>
<reference evidence="3" key="1">
    <citation type="submission" date="2009-12" db="EMBL/GenBank/DDBJ databases">
        <title>The Genome Sequence of Anolis carolinensis (Green Anole Lizard).</title>
        <authorList>
            <consortium name="The Genome Sequencing Platform"/>
            <person name="Di Palma F."/>
            <person name="Alfoldi J."/>
            <person name="Heiman D."/>
            <person name="Young S."/>
            <person name="Grabherr M."/>
            <person name="Johnson J."/>
            <person name="Lander E.S."/>
            <person name="Lindblad-Toh K."/>
        </authorList>
    </citation>
    <scope>NUCLEOTIDE SEQUENCE [LARGE SCALE GENOMIC DNA]</scope>
    <source>
        <strain evidence="3">JBL SC #1</strain>
    </source>
</reference>
<feature type="region of interest" description="Disordered" evidence="2">
    <location>
        <begin position="908"/>
        <end position="943"/>
    </location>
</feature>
<keyword evidence="1" id="KW-0175">Coiled coil</keyword>
<dbReference type="Ensembl" id="ENSACAT00000047621.1">
    <property type="protein sequence ID" value="ENSACAP00000040742.1"/>
    <property type="gene ID" value="ENSACAG00000022617.3"/>
</dbReference>
<dbReference type="GO" id="GO:0120212">
    <property type="term" value="C:sperm head-tail coupling apparatus"/>
    <property type="evidence" value="ECO:0000318"/>
    <property type="project" value="GO_Central"/>
</dbReference>
<feature type="compositionally biased region" description="Basic and acidic residues" evidence="2">
    <location>
        <begin position="1335"/>
        <end position="1352"/>
    </location>
</feature>
<feature type="compositionally biased region" description="Basic and acidic residues" evidence="2">
    <location>
        <begin position="122"/>
        <end position="136"/>
    </location>
</feature>
<dbReference type="Proteomes" id="UP000001646">
    <property type="component" value="Unplaced"/>
</dbReference>
<feature type="region of interest" description="Disordered" evidence="2">
    <location>
        <begin position="1335"/>
        <end position="1355"/>
    </location>
</feature>
<dbReference type="InParanoid" id="A0A803TZV2"/>
<feature type="coiled-coil region" evidence="1">
    <location>
        <begin position="413"/>
        <end position="475"/>
    </location>
</feature>
<sequence length="1411" mass="160488">MEVLGYPSVGLLRMAAAKEAVQRPSLAPSPMPAECLPGSPAAAAAAPQQAQAPMPPFPAPQMSPDRHMALLMEGFLFGLGPQLQEAIQLQEAAKAELAVQEPGTRQWEAQAVLDQRRHRSRQPADDPEAGKTHQEEDPLQQALEGQVPRQTWSSCAEGQTDPLSGRGGGEERCALHKEHSRAWAEAEAEVLWEELHNAHLLAQEAMAQLAVAEMEAAALRSKYRLALEEAAESNQALEILREKHAVPEQSAAEKEALLGQLESQDPKQLEDNLCRAQDEDTILELRDILAASQASQEEVVSRIFCAQEGGTKTLPRKGQLMSQQPKELQGEVGLSAERHASQGPQEELAALKEALQESQEQQSAGKKPEVTTLQTRLHHQQDEQQEPRMVEQTGLILQLQHEQKTFLRQSPSATAHSASMEELQFKLQRLQEELDICKGRNQENLSKLQARESTMEEQSLDLDLLLQQCQAHKDKLVYYEEVAQKQELALAQQHQRERHLQELLAQAEGSTSLLEESLALYKQKYQASLARTGELESRLQRLEEELANQAKAKEEAVLKLQAERLVWQEELEGKCHQASCTEEAMDQLTRELSQSRQVASQFEQSTRTLQQELAESRTKLLSQEGALAALQRDFASYKTTHSCSNSSYENQVRHIEALQQRLQEAKEESAEHQQEAKEYRELVQDLKLELVRVTEQKGTALKGLERLELTAQTLRLEAAAERERQETEAGALKQQAQQLELELRQTRQACAQQEQAVRKRDEVLHKSQVEMLRARSALQEKGQELEQQRTHAHCLEASLKEAHKALEESQAERATLRSEAKVLRQSLRESQERHQQAAQELARQEEQLLLAQNSLRTAQEHLEERVAEVVLHAKAAHRLEVEVQALSERAARAEEELQQKRDLMERLTEELSQSRQQHQAAAQEAQQQRQAAARTERKLEASREGLRTLQQQVQGHELALEGLQAELGKQRQREEELQRRLQEAQERERQLAQGHKDLQRRLQSSQCQLQEVEWKNQGLQLCVAEREAEGRALREKLKLQGAELEATQNSLEAAQLELQQQVTEALRQEAALAQLRSEFHALQEQEVKNHQALLVAQELKAQAACCQSTQREAMEKLEQKTREASCLQAELELAQHKVAHLEEQVSRTEAQLKELVAIQREQQQEVCRTEERLRELGLQAQRWQKEHRAGQLALEEKDEELVVAKVELEASEERWRCMAEERDELQNEANLLRQKFVVSSREVESLQTSLEASQSDSRRLQHESELVMANVSQWVTEQKKVNEKLGCKIRDQIKHMAQLTGERDHLQGLTQRLEQENKRLKNEVDERRIECERLKLSPAASEEKPSSSHRLDPPLAPPLLRLAPLSLTFTLQTTRFGPVVPGSRAFCWDLQPYCNHVPLPEKKKGRDLCKY</sequence>
<feature type="compositionally biased region" description="Polar residues" evidence="2">
    <location>
        <begin position="148"/>
        <end position="157"/>
    </location>
</feature>
<feature type="region of interest" description="Disordered" evidence="2">
    <location>
        <begin position="113"/>
        <end position="171"/>
    </location>
</feature>
<feature type="region of interest" description="Disordered" evidence="2">
    <location>
        <begin position="25"/>
        <end position="64"/>
    </location>
</feature>
<feature type="coiled-coil region" evidence="1">
    <location>
        <begin position="202"/>
        <end position="243"/>
    </location>
</feature>
<reference evidence="3" key="2">
    <citation type="submission" date="2025-08" db="UniProtKB">
        <authorList>
            <consortium name="Ensembl"/>
        </authorList>
    </citation>
    <scope>IDENTIFICATION</scope>
</reference>
<dbReference type="Bgee" id="ENSACAG00000022617">
    <property type="expression patterns" value="Expressed in brain and 11 other cell types or tissues"/>
</dbReference>
<reference evidence="3" key="3">
    <citation type="submission" date="2025-09" db="UniProtKB">
        <authorList>
            <consortium name="Ensembl"/>
        </authorList>
    </citation>
    <scope>IDENTIFICATION</scope>
</reference>
<name>A0A803TZV2_ANOCA</name>
<proteinExistence type="predicted"/>
<dbReference type="SUPFAM" id="SSF57997">
    <property type="entry name" value="Tropomyosin"/>
    <property type="match status" value="1"/>
</dbReference>
<dbReference type="GO" id="GO:0007283">
    <property type="term" value="P:spermatogenesis"/>
    <property type="evidence" value="ECO:0000318"/>
    <property type="project" value="GO_Central"/>
</dbReference>
<dbReference type="GeneTree" id="ENSGT00390000012700"/>
<evidence type="ECO:0000256" key="2">
    <source>
        <dbReference type="SAM" id="MobiDB-lite"/>
    </source>
</evidence>